<dbReference type="Gene3D" id="3.30.70.370">
    <property type="match status" value="1"/>
</dbReference>
<protein>
    <submittedName>
        <fullName evidence="3">DNA polymerase</fullName>
    </submittedName>
</protein>
<dbReference type="InterPro" id="IPR002298">
    <property type="entry name" value="DNA_polymerase_A"/>
</dbReference>
<dbReference type="SUPFAM" id="SSF56672">
    <property type="entry name" value="DNA/RNA polymerases"/>
    <property type="match status" value="1"/>
</dbReference>
<evidence type="ECO:0000259" key="2">
    <source>
        <dbReference type="SMART" id="SM00482"/>
    </source>
</evidence>
<keyword evidence="1" id="KW-0235">DNA replication</keyword>
<dbReference type="EMBL" id="BK016165">
    <property type="protein sequence ID" value="DAF99385.1"/>
    <property type="molecule type" value="Genomic_DNA"/>
</dbReference>
<feature type="domain" description="DNA-directed DNA polymerase family A palm" evidence="2">
    <location>
        <begin position="440"/>
        <end position="644"/>
    </location>
</feature>
<dbReference type="InterPro" id="IPR036397">
    <property type="entry name" value="RNaseH_sf"/>
</dbReference>
<evidence type="ECO:0000313" key="3">
    <source>
        <dbReference type="EMBL" id="DAF99385.1"/>
    </source>
</evidence>
<accession>A0A8S5UY37</accession>
<dbReference type="PANTHER" id="PTHR10133">
    <property type="entry name" value="DNA POLYMERASE I"/>
    <property type="match status" value="1"/>
</dbReference>
<proteinExistence type="predicted"/>
<dbReference type="PANTHER" id="PTHR10133:SF62">
    <property type="entry name" value="DNA POLYMERASE THETA"/>
    <property type="match status" value="1"/>
</dbReference>
<dbReference type="InterPro" id="IPR043502">
    <property type="entry name" value="DNA/RNA_pol_sf"/>
</dbReference>
<reference evidence="3" key="1">
    <citation type="journal article" date="2021" name="Proc. Natl. Acad. Sci. U.S.A.">
        <title>A Catalog of Tens of Thousands of Viruses from Human Metagenomes Reveals Hidden Associations with Chronic Diseases.</title>
        <authorList>
            <person name="Tisza M.J."/>
            <person name="Buck C.B."/>
        </authorList>
    </citation>
    <scope>NUCLEOTIDE SEQUENCE</scope>
    <source>
        <strain evidence="3">CtjKY6</strain>
    </source>
</reference>
<dbReference type="SUPFAM" id="SSF53098">
    <property type="entry name" value="Ribonuclease H-like"/>
    <property type="match status" value="1"/>
</dbReference>
<organism evidence="3">
    <name type="scientific">Siphoviridae sp. ctjKY6</name>
    <dbReference type="NCBI Taxonomy" id="2825631"/>
    <lineage>
        <taxon>Viruses</taxon>
        <taxon>Duplodnaviria</taxon>
        <taxon>Heunggongvirae</taxon>
        <taxon>Uroviricota</taxon>
        <taxon>Caudoviricetes</taxon>
    </lineage>
</organism>
<dbReference type="Gene3D" id="1.10.150.20">
    <property type="entry name" value="5' to 3' exonuclease, C-terminal subdomain"/>
    <property type="match status" value="1"/>
</dbReference>
<dbReference type="GO" id="GO:0006261">
    <property type="term" value="P:DNA-templated DNA replication"/>
    <property type="evidence" value="ECO:0007669"/>
    <property type="project" value="InterPro"/>
</dbReference>
<evidence type="ECO:0000256" key="1">
    <source>
        <dbReference type="ARBA" id="ARBA00023109"/>
    </source>
</evidence>
<dbReference type="SMART" id="SM00482">
    <property type="entry name" value="POLAc"/>
    <property type="match status" value="1"/>
</dbReference>
<dbReference type="GO" id="GO:0003887">
    <property type="term" value="F:DNA-directed DNA polymerase activity"/>
    <property type="evidence" value="ECO:0007669"/>
    <property type="project" value="InterPro"/>
</dbReference>
<dbReference type="GO" id="GO:0006302">
    <property type="term" value="P:double-strand break repair"/>
    <property type="evidence" value="ECO:0007669"/>
    <property type="project" value="TreeGrafter"/>
</dbReference>
<dbReference type="GO" id="GO:0003677">
    <property type="term" value="F:DNA binding"/>
    <property type="evidence" value="ECO:0007669"/>
    <property type="project" value="InterPro"/>
</dbReference>
<dbReference type="InterPro" id="IPR001098">
    <property type="entry name" value="DNA-dir_DNA_pol_A_palm_dom"/>
</dbReference>
<name>A0A8S5UY37_9CAUD</name>
<dbReference type="Gene3D" id="3.30.420.10">
    <property type="entry name" value="Ribonuclease H-like superfamily/Ribonuclease H"/>
    <property type="match status" value="1"/>
</dbReference>
<dbReference type="GO" id="GO:0039693">
    <property type="term" value="P:viral DNA genome replication"/>
    <property type="evidence" value="ECO:0007669"/>
    <property type="project" value="UniProtKB-KW"/>
</dbReference>
<dbReference type="Pfam" id="PF00476">
    <property type="entry name" value="DNA_pol_A"/>
    <property type="match status" value="1"/>
</dbReference>
<sequence>MFKEVAVAASPELGPLDYEWSDTEEGSAVFDLEQWDDCGIDTAAQWFAGVVRRCLLDDGAWSSPFGGEWSKILFLDIESHGVEKRWSMSPREFFRLGQYAWGEGPVVLTEDYDEVMDAIRRADGVVIHNGHNFDLSVLFGKDSDKPLRMTVDRKVIDTMVLANIAYPAPSVYLDRAGRRVVTDLSPSNVRRWLSLDNLAYHLGLEGKVMDLKDLAKRFNPPGTKVADLDFGLIPLDDPTFREYSEQDVVVLRGIFKELLLRHEVDEYDWREQLKAAINAQMSRNGFLIDAGKAYDRLYELADRKEKLLDYLHRSVGLPLDSKQPWRTTKGKKCVLDALAAFGVDELTHPEWPRTPTGALQLSGSVVQDLLRGHGRHAEAFGKVLSELLGQRSLAQLTIDCLQPDGRVHPEVDDLQRSGRSSTTKPGLTVWTARGDNAVEKSYFIPDPGCKLVSFDYSNADARIVAGYAQDPAYLKNFLPGADPHEITGRAVWGDDEYEAHMPDGWETDGEARKRNPYRQKAKALSHAWNYGGGAKTISKASGQPLDVAEHFVEKMAEAYPLVVRWRQDCADQGESGYIYNAWGRRMSVNVERSYTQSSALMGQSGTREIMTDALIRMLNCDLRLIHWLRAQIHDELIFSIPESELDWAVPKIAELMSMTWNGVEFTAAHGQPADDWEHASH</sequence>
<keyword evidence="1" id="KW-1194">Viral DNA replication</keyword>
<dbReference type="InterPro" id="IPR012337">
    <property type="entry name" value="RNaseH-like_sf"/>
</dbReference>